<reference evidence="10 11" key="1">
    <citation type="submission" date="2016-07" db="EMBL/GenBank/DDBJ databases">
        <title>Pervasive Adenine N6-methylation of Active Genes in Fungi.</title>
        <authorList>
            <consortium name="DOE Joint Genome Institute"/>
            <person name="Mondo S.J."/>
            <person name="Dannebaum R.O."/>
            <person name="Kuo R.C."/>
            <person name="Labutti K."/>
            <person name="Haridas S."/>
            <person name="Kuo A."/>
            <person name="Salamov A."/>
            <person name="Ahrendt S.R."/>
            <person name="Lipzen A."/>
            <person name="Sullivan W."/>
            <person name="Andreopoulos W.B."/>
            <person name="Clum A."/>
            <person name="Lindquist E."/>
            <person name="Daum C."/>
            <person name="Ramamoorthy G.K."/>
            <person name="Gryganskyi A."/>
            <person name="Culley D."/>
            <person name="Magnuson J.K."/>
            <person name="James T.Y."/>
            <person name="O'Malley M.A."/>
            <person name="Stajich J.E."/>
            <person name="Spatafora J.W."/>
            <person name="Visel A."/>
            <person name="Grigoriev I.V."/>
        </authorList>
    </citation>
    <scope>NUCLEOTIDE SEQUENCE [LARGE SCALE GENOMIC DNA]</scope>
    <source>
        <strain evidence="10 11">68-887.2</strain>
    </source>
</reference>
<dbReference type="InterPro" id="IPR059182">
    <property type="entry name" value="Khc_C"/>
</dbReference>
<evidence type="ECO:0000256" key="5">
    <source>
        <dbReference type="ARBA" id="ARBA00022840"/>
    </source>
</evidence>
<evidence type="ECO:0000256" key="2">
    <source>
        <dbReference type="ARBA" id="ARBA00022490"/>
    </source>
</evidence>
<dbReference type="AlphaFoldDB" id="A0A1Y2AI19"/>
<evidence type="ECO:0000256" key="6">
    <source>
        <dbReference type="ARBA" id="ARBA00023054"/>
    </source>
</evidence>
<evidence type="ECO:0000256" key="7">
    <source>
        <dbReference type="ARBA" id="ARBA00023175"/>
    </source>
</evidence>
<evidence type="ECO:0000313" key="11">
    <source>
        <dbReference type="Proteomes" id="UP000193986"/>
    </source>
</evidence>
<gene>
    <name evidence="10" type="ORF">BCR39DRAFT_54296</name>
</gene>
<evidence type="ECO:0000256" key="4">
    <source>
        <dbReference type="ARBA" id="ARBA00022741"/>
    </source>
</evidence>
<evidence type="ECO:0000313" key="10">
    <source>
        <dbReference type="EMBL" id="ORY21595.1"/>
    </source>
</evidence>
<dbReference type="Proteomes" id="UP000193986">
    <property type="component" value="Unassembled WGS sequence"/>
</dbReference>
<keyword evidence="2" id="KW-0963">Cytoplasm</keyword>
<dbReference type="STRING" id="71784.A0A1Y2AI19"/>
<keyword evidence="5" id="KW-0067">ATP-binding</keyword>
<keyword evidence="7" id="KW-0505">Motor protein</keyword>
<keyword evidence="3" id="KW-0493">Microtubule</keyword>
<keyword evidence="11" id="KW-1185">Reference proteome</keyword>
<evidence type="ECO:0000256" key="1">
    <source>
        <dbReference type="ARBA" id="ARBA00004245"/>
    </source>
</evidence>
<evidence type="ECO:0000256" key="9">
    <source>
        <dbReference type="SAM" id="Coils"/>
    </source>
</evidence>
<keyword evidence="6 9" id="KW-0175">Coiled coil</keyword>
<dbReference type="EMBL" id="MCFC01000108">
    <property type="protein sequence ID" value="ORY21595.1"/>
    <property type="molecule type" value="Genomic_DNA"/>
</dbReference>
<keyword evidence="8" id="KW-0206">Cytoskeleton</keyword>
<organism evidence="10 11">
    <name type="scientific">Naematelia encephala</name>
    <dbReference type="NCBI Taxonomy" id="71784"/>
    <lineage>
        <taxon>Eukaryota</taxon>
        <taxon>Fungi</taxon>
        <taxon>Dikarya</taxon>
        <taxon>Basidiomycota</taxon>
        <taxon>Agaricomycotina</taxon>
        <taxon>Tremellomycetes</taxon>
        <taxon>Tremellales</taxon>
        <taxon>Naemateliaceae</taxon>
        <taxon>Naematelia</taxon>
    </lineage>
</organism>
<evidence type="ECO:0000256" key="8">
    <source>
        <dbReference type="ARBA" id="ARBA00023212"/>
    </source>
</evidence>
<comment type="subcellular location">
    <subcellularLocation>
        <location evidence="1">Cytoplasm</location>
        <location evidence="1">Cytoskeleton</location>
    </subcellularLocation>
</comment>
<accession>A0A1Y2AI19</accession>
<name>A0A1Y2AI19_9TREE</name>
<sequence length="260" mass="29945">MSHDESEMQSKRRAEVEKLLSKRDAAYEDLLDKTASSQSMALADIKGQLEARYTAQEEMLKGEIASLTEHAESRAAEIRRLQSTVESYKLSNEELNRALTAASAGVEDGETFVNSAKELERSRKQHEIQFAEFDLVKKSLMKDLQNRCEKVVELEMQLDEVREQYKVIARSANSRAQQRKLEFLEHNLDALNSVQKQLVEQNTTLKKEVAVAERKLLGRNERIQNLETLLTESDRRLTAKNKKYEDQLQLFKERLAEGEL</sequence>
<protein>
    <submittedName>
        <fullName evidence="10">Uncharacterized protein</fullName>
    </submittedName>
</protein>
<evidence type="ECO:0000256" key="3">
    <source>
        <dbReference type="ARBA" id="ARBA00022701"/>
    </source>
</evidence>
<proteinExistence type="predicted"/>
<dbReference type="InParanoid" id="A0A1Y2AI19"/>
<comment type="caution">
    <text evidence="10">The sequence shown here is derived from an EMBL/GenBank/DDBJ whole genome shotgun (WGS) entry which is preliminary data.</text>
</comment>
<dbReference type="CDD" id="cd23649">
    <property type="entry name" value="Khc_CBD_cc"/>
    <property type="match status" value="1"/>
</dbReference>
<dbReference type="OrthoDB" id="3176171at2759"/>
<feature type="coiled-coil region" evidence="9">
    <location>
        <begin position="144"/>
        <end position="254"/>
    </location>
</feature>
<keyword evidence="4" id="KW-0547">Nucleotide-binding</keyword>